<dbReference type="RefSeq" id="WP_084576199.1">
    <property type="nucleotide sequence ID" value="NZ_CP155572.1"/>
</dbReference>
<dbReference type="FunFam" id="3.30.750.70:FF:000002">
    <property type="entry name" value="Acetyl-CoA hydrolase Ach1"/>
    <property type="match status" value="1"/>
</dbReference>
<evidence type="ECO:0000313" key="6">
    <source>
        <dbReference type="EMBL" id="SMC83445.1"/>
    </source>
</evidence>
<proteinExistence type="inferred from homology"/>
<evidence type="ECO:0000256" key="3">
    <source>
        <dbReference type="PIRSR" id="PIRSR617821-2"/>
    </source>
</evidence>
<dbReference type="SUPFAM" id="SSF100950">
    <property type="entry name" value="NagB/RpiA/CoA transferase-like"/>
    <property type="match status" value="2"/>
</dbReference>
<protein>
    <submittedName>
        <fullName evidence="6">Succinyl-CoA:acetate CoA-transferase</fullName>
    </submittedName>
</protein>
<dbReference type="InterPro" id="IPR038460">
    <property type="entry name" value="AcetylCoA_hyd_C_sf"/>
</dbReference>
<dbReference type="GO" id="GO:0008775">
    <property type="term" value="F:acetate CoA-transferase activity"/>
    <property type="evidence" value="ECO:0007669"/>
    <property type="project" value="InterPro"/>
</dbReference>
<keyword evidence="6" id="KW-0808">Transferase</keyword>
<dbReference type="AlphaFoldDB" id="A0A1W2CDU8"/>
<dbReference type="GO" id="GO:0006083">
    <property type="term" value="P:acetate metabolic process"/>
    <property type="evidence" value="ECO:0007669"/>
    <property type="project" value="InterPro"/>
</dbReference>
<comment type="similarity">
    <text evidence="1">Belongs to the acetyl-CoA hydrolase/transferase family.</text>
</comment>
<dbReference type="Gene3D" id="3.40.1080.10">
    <property type="entry name" value="Glutaconate Coenzyme A-transferase"/>
    <property type="match status" value="1"/>
</dbReference>
<dbReference type="Pfam" id="PF13336">
    <property type="entry name" value="AcetylCoA_hyd_C"/>
    <property type="match status" value="1"/>
</dbReference>
<name>A0A1W2CDU8_9FIRM</name>
<evidence type="ECO:0000313" key="7">
    <source>
        <dbReference type="Proteomes" id="UP000192738"/>
    </source>
</evidence>
<reference evidence="6 7" key="1">
    <citation type="submission" date="2017-04" db="EMBL/GenBank/DDBJ databases">
        <authorList>
            <person name="Afonso C.L."/>
            <person name="Miller P.J."/>
            <person name="Scott M.A."/>
            <person name="Spackman E."/>
            <person name="Goraichik I."/>
            <person name="Dimitrov K.M."/>
            <person name="Suarez D.L."/>
            <person name="Swayne D.E."/>
        </authorList>
    </citation>
    <scope>NUCLEOTIDE SEQUENCE [LARGE SCALE GENOMIC DNA]</scope>
    <source>
        <strain evidence="6 7">DSM 5090</strain>
    </source>
</reference>
<dbReference type="InterPro" id="IPR046433">
    <property type="entry name" value="ActCoA_hydro"/>
</dbReference>
<feature type="binding site" evidence="3">
    <location>
        <position position="385"/>
    </location>
    <ligand>
        <name>CoA</name>
        <dbReference type="ChEBI" id="CHEBI:57287"/>
    </ligand>
</feature>
<dbReference type="STRING" id="112901.SAMN04488500_110134"/>
<dbReference type="GO" id="GO:0006084">
    <property type="term" value="P:acetyl-CoA metabolic process"/>
    <property type="evidence" value="ECO:0007669"/>
    <property type="project" value="InterPro"/>
</dbReference>
<feature type="active site" description="5-glutamyl coenzyme A thioester intermediate" evidence="2">
    <location>
        <position position="291"/>
    </location>
</feature>
<dbReference type="InterPro" id="IPR037171">
    <property type="entry name" value="NagB/RpiA_transferase-like"/>
</dbReference>
<organism evidence="6 7">
    <name type="scientific">Sporomusa malonica</name>
    <dbReference type="NCBI Taxonomy" id="112901"/>
    <lineage>
        <taxon>Bacteria</taxon>
        <taxon>Bacillati</taxon>
        <taxon>Bacillota</taxon>
        <taxon>Negativicutes</taxon>
        <taxon>Selenomonadales</taxon>
        <taxon>Sporomusaceae</taxon>
        <taxon>Sporomusa</taxon>
    </lineage>
</organism>
<dbReference type="InterPro" id="IPR026888">
    <property type="entry name" value="AcetylCoA_hyd_C"/>
</dbReference>
<evidence type="ECO:0000256" key="2">
    <source>
        <dbReference type="PIRSR" id="PIRSR617821-1"/>
    </source>
</evidence>
<dbReference type="Gene3D" id="3.30.750.70">
    <property type="entry name" value="4-hydroxybutyrate coenzyme like domains"/>
    <property type="match status" value="1"/>
</dbReference>
<evidence type="ECO:0000256" key="1">
    <source>
        <dbReference type="ARBA" id="ARBA00009632"/>
    </source>
</evidence>
<dbReference type="PANTHER" id="PTHR43609">
    <property type="entry name" value="ACETYL-COA HYDROLASE"/>
    <property type="match status" value="1"/>
</dbReference>
<feature type="binding site" evidence="3">
    <location>
        <begin position="266"/>
        <end position="270"/>
    </location>
    <ligand>
        <name>CoA</name>
        <dbReference type="ChEBI" id="CHEBI:57287"/>
    </ligand>
</feature>
<dbReference type="OrthoDB" id="9801795at2"/>
<feature type="binding site" evidence="3">
    <location>
        <position position="361"/>
    </location>
    <ligand>
        <name>CoA</name>
        <dbReference type="ChEBI" id="CHEBI:57287"/>
    </ligand>
</feature>
<dbReference type="EMBL" id="FWXI01000010">
    <property type="protein sequence ID" value="SMC83445.1"/>
    <property type="molecule type" value="Genomic_DNA"/>
</dbReference>
<dbReference type="Gene3D" id="3.40.1080.20">
    <property type="entry name" value="Acetyl-CoA hydrolase/transferase C-terminal domain"/>
    <property type="match status" value="1"/>
</dbReference>
<evidence type="ECO:0000259" key="4">
    <source>
        <dbReference type="Pfam" id="PF02550"/>
    </source>
</evidence>
<dbReference type="Proteomes" id="UP000192738">
    <property type="component" value="Unassembled WGS sequence"/>
</dbReference>
<dbReference type="GO" id="GO:0003986">
    <property type="term" value="F:acetyl-CoA hydrolase activity"/>
    <property type="evidence" value="ECO:0007669"/>
    <property type="project" value="TreeGrafter"/>
</dbReference>
<dbReference type="InterPro" id="IPR017821">
    <property type="entry name" value="Succinate_CoA_transferase"/>
</dbReference>
<feature type="binding site" evidence="3">
    <location>
        <position position="405"/>
    </location>
    <ligand>
        <name>CoA</name>
        <dbReference type="ChEBI" id="CHEBI:57287"/>
    </ligand>
</feature>
<dbReference type="Pfam" id="PF02550">
    <property type="entry name" value="AcetylCoA_hydro"/>
    <property type="match status" value="1"/>
</dbReference>
<keyword evidence="7" id="KW-1185">Reference proteome</keyword>
<accession>A0A1W2CDU8</accession>
<feature type="domain" description="Acetyl-CoA hydrolase/transferase N-terminal" evidence="4">
    <location>
        <begin position="12"/>
        <end position="219"/>
    </location>
</feature>
<dbReference type="NCBIfam" id="TIGR03458">
    <property type="entry name" value="YgfH_subfam"/>
    <property type="match status" value="1"/>
</dbReference>
<feature type="domain" description="Acetyl-CoA hydrolase/transferase C-terminal" evidence="5">
    <location>
        <begin position="320"/>
        <end position="466"/>
    </location>
</feature>
<dbReference type="InterPro" id="IPR003702">
    <property type="entry name" value="ActCoA_hydro_N"/>
</dbReference>
<evidence type="ECO:0000259" key="5">
    <source>
        <dbReference type="Pfam" id="PF13336"/>
    </source>
</evidence>
<feature type="binding site" evidence="3">
    <location>
        <position position="381"/>
    </location>
    <ligand>
        <name>CoA</name>
        <dbReference type="ChEBI" id="CHEBI:57287"/>
    </ligand>
</feature>
<dbReference type="PANTHER" id="PTHR43609:SF1">
    <property type="entry name" value="ACETYL-COA HYDROLASE"/>
    <property type="match status" value="1"/>
</dbReference>
<sequence length="502" mass="54736">MIDIKDRVRNQALHAKIASAEQAAASIKPGMNIGASGFTPAGYPKAVPLALAERMKQENFQVNLWTGASVGKELDGALAEAKGIGKRLPYQTNDALRKAINNGGVQYTDLHLSHVAQMSRYGFLGGKVDVAIIEACAITEEGHIVPTTSLGNSASFVQSADFVIVEINTSQPLELEGMHDVYVPLDPPNRQPIPLVKADDRIGTPYIPCDPNKIAYIVPCDIKDDVRPLAAIDDDARAMTGHLIEFLKKEIKAGRMPENLLPLQSGVGSVANAVVAGLANSEFENLTVYTEVIQDGMFDLIDAGKLTFASGTSITPSPDGLKRLYDNIGEYRKKIILRPQEVANSPEIARRIGVIAMNTAIEFDIYGHVNSTHIMGTKMMNGIGGSGDFARNAYLTFFFTNSIAKKGDISSVVPMCSHFDHTEHDIDVFITERGVADVRGLSPKERARVIIENCAHPDYQPMLRDYLERAEKATGNAHTPHIMNEALSWHTRFLETGSMKIK</sequence>
<gene>
    <name evidence="6" type="ORF">SAMN04488500_110134</name>
</gene>
<dbReference type="FunFam" id="3.40.1080.20:FF:000001">
    <property type="entry name" value="Acetyl-CoA hydrolase Ach1"/>
    <property type="match status" value="1"/>
</dbReference>